<dbReference type="InterPro" id="IPR014284">
    <property type="entry name" value="RNA_pol_sigma-70_dom"/>
</dbReference>
<evidence type="ECO:0000256" key="2">
    <source>
        <dbReference type="ARBA" id="ARBA00023082"/>
    </source>
</evidence>
<dbReference type="PANTHER" id="PTHR30603:SF59">
    <property type="entry name" value="RNA POLYMERASE PRINCIPAL SIGMA FACTOR HRDA"/>
    <property type="match status" value="1"/>
</dbReference>
<dbReference type="Pfam" id="PF00140">
    <property type="entry name" value="Sigma70_r1_2"/>
    <property type="match status" value="1"/>
</dbReference>
<dbReference type="InterPro" id="IPR001650">
    <property type="entry name" value="Helicase_C-like"/>
</dbReference>
<dbReference type="CDD" id="cd17926">
    <property type="entry name" value="DEXHc_RE"/>
    <property type="match status" value="1"/>
</dbReference>
<keyword evidence="3" id="KW-0238">DNA-binding</keyword>
<evidence type="ECO:0000256" key="3">
    <source>
        <dbReference type="ARBA" id="ARBA00023125"/>
    </source>
</evidence>
<feature type="compositionally biased region" description="Basic residues" evidence="5">
    <location>
        <begin position="979"/>
        <end position="989"/>
    </location>
</feature>
<dbReference type="InterPro" id="IPR007630">
    <property type="entry name" value="RNA_pol_sigma70_r4"/>
</dbReference>
<dbReference type="InterPro" id="IPR014001">
    <property type="entry name" value="Helicase_ATP-bd"/>
</dbReference>
<dbReference type="eggNOG" id="COG0568">
    <property type="taxonomic scope" value="Bacteria"/>
</dbReference>
<dbReference type="SMART" id="SM00487">
    <property type="entry name" value="DEXDc"/>
    <property type="match status" value="1"/>
</dbReference>
<dbReference type="GO" id="GO:0016987">
    <property type="term" value="F:sigma factor activity"/>
    <property type="evidence" value="ECO:0007669"/>
    <property type="project" value="UniProtKB-KW"/>
</dbReference>
<dbReference type="EMBL" id="CP003493">
    <property type="protein sequence ID" value="AFV90707.1"/>
    <property type="molecule type" value="Genomic_DNA"/>
</dbReference>
<dbReference type="NCBIfam" id="TIGR02937">
    <property type="entry name" value="sigma70-ECF"/>
    <property type="match status" value="1"/>
</dbReference>
<keyword evidence="4" id="KW-0804">Transcription</keyword>
<dbReference type="GO" id="GO:0003677">
    <property type="term" value="F:DNA binding"/>
    <property type="evidence" value="ECO:0007669"/>
    <property type="project" value="UniProtKB-KW"/>
</dbReference>
<dbReference type="Gene3D" id="3.40.50.300">
    <property type="entry name" value="P-loop containing nucleotide triphosphate hydrolases"/>
    <property type="match status" value="2"/>
</dbReference>
<dbReference type="eggNOG" id="COG1061">
    <property type="taxonomic scope" value="Bacteria"/>
</dbReference>
<dbReference type="GeneID" id="88084842"/>
<dbReference type="Gene3D" id="1.10.10.10">
    <property type="entry name" value="Winged helix-like DNA-binding domain superfamily/Winged helix DNA-binding domain"/>
    <property type="match status" value="1"/>
</dbReference>
<dbReference type="PROSITE" id="PS51194">
    <property type="entry name" value="HELICASE_CTER"/>
    <property type="match status" value="1"/>
</dbReference>
<feature type="domain" description="Helicase C-terminal" evidence="7">
    <location>
        <begin position="408"/>
        <end position="565"/>
    </location>
</feature>
<proteinExistence type="predicted"/>
<dbReference type="InterPro" id="IPR013324">
    <property type="entry name" value="RNA_pol_sigma_r3/r4-like"/>
</dbReference>
<evidence type="ECO:0000313" key="8">
    <source>
        <dbReference type="EMBL" id="AFV90707.1"/>
    </source>
</evidence>
<evidence type="ECO:0000256" key="5">
    <source>
        <dbReference type="SAM" id="MobiDB-lite"/>
    </source>
</evidence>
<dbReference type="KEGG" id="pbo:PACID_29420"/>
<dbReference type="Pfam" id="PF04542">
    <property type="entry name" value="Sigma70_r2"/>
    <property type="match status" value="1"/>
</dbReference>
<protein>
    <submittedName>
        <fullName evidence="8">RNA polymerase, sigma 32 subunit, RpoH</fullName>
    </submittedName>
</protein>
<feature type="region of interest" description="Disordered" evidence="5">
    <location>
        <begin position="963"/>
        <end position="1036"/>
    </location>
</feature>
<feature type="region of interest" description="Disordered" evidence="5">
    <location>
        <begin position="608"/>
        <end position="635"/>
    </location>
</feature>
<dbReference type="RefSeq" id="WP_015071604.1">
    <property type="nucleotide sequence ID" value="NC_019395.1"/>
</dbReference>
<dbReference type="HOGENOM" id="CLU_293349_0_0_11"/>
<dbReference type="InterPro" id="IPR009042">
    <property type="entry name" value="RNA_pol_sigma70_r1_2"/>
</dbReference>
<dbReference type="GO" id="GO:0016787">
    <property type="term" value="F:hydrolase activity"/>
    <property type="evidence" value="ECO:0007669"/>
    <property type="project" value="InterPro"/>
</dbReference>
<keyword evidence="2" id="KW-0731">Sigma factor</keyword>
<dbReference type="Gene3D" id="1.10.601.10">
    <property type="entry name" value="RNA Polymerase Primary Sigma Factor"/>
    <property type="match status" value="1"/>
</dbReference>
<dbReference type="SUPFAM" id="SSF88946">
    <property type="entry name" value="Sigma2 domain of RNA polymerase sigma factors"/>
    <property type="match status" value="1"/>
</dbReference>
<dbReference type="GO" id="GO:0005524">
    <property type="term" value="F:ATP binding"/>
    <property type="evidence" value="ECO:0007669"/>
    <property type="project" value="InterPro"/>
</dbReference>
<dbReference type="SMART" id="SM00490">
    <property type="entry name" value="HELICc"/>
    <property type="match status" value="1"/>
</dbReference>
<dbReference type="InterPro" id="IPR006935">
    <property type="entry name" value="Helicase/UvrB_N"/>
</dbReference>
<dbReference type="AlphaFoldDB" id="K7S7X7"/>
<dbReference type="Proteomes" id="UP000000214">
    <property type="component" value="Chromosome"/>
</dbReference>
<feature type="region of interest" description="Disordered" evidence="5">
    <location>
        <begin position="116"/>
        <end position="142"/>
    </location>
</feature>
<keyword evidence="1" id="KW-0805">Transcription regulation</keyword>
<dbReference type="InterPro" id="IPR013325">
    <property type="entry name" value="RNA_pol_sigma_r2"/>
</dbReference>
<dbReference type="InterPro" id="IPR036388">
    <property type="entry name" value="WH-like_DNA-bd_sf"/>
</dbReference>
<dbReference type="SUPFAM" id="SSF88659">
    <property type="entry name" value="Sigma3 and sigma4 domains of RNA polymerase sigma factors"/>
    <property type="match status" value="1"/>
</dbReference>
<dbReference type="PROSITE" id="PS51192">
    <property type="entry name" value="HELICASE_ATP_BIND_1"/>
    <property type="match status" value="1"/>
</dbReference>
<dbReference type="PATRIC" id="fig|1171373.8.peg.2892"/>
<dbReference type="Pfam" id="PF04851">
    <property type="entry name" value="ResIII"/>
    <property type="match status" value="1"/>
</dbReference>
<sequence>MRRPELDKIGGLGSHPLGKVPSREPMLPLGIAEMSDDGHVGSAAAAEQPQVTTTPTVNGRALDAARGLDAAAGVSEVAQSADLPAIDDLECDAEVDEPGDEDHPEGAPEGVTRLASRALPDDGSPDGFEVSGAPDPPEDPWAIKPDTRLWAWQRDAIDAWNLSDHVGVVQAVTGTGKTMVGLVAIAQALRTGRRCVVLVPSDQLVKQWTRALRTFLPNAILAEKAEEKPVWDVRVSTVQTAMNHPFLLRREAGMVVADECHRYGAPGYAIALRPGYDWRLGLSATVEREDDGDEILRRYFHRTCFDLDYQRAAEDHLIAPYDIALVGVPLESSESAEYHRLADELRIKATQLKDIAGVPPEPVSAFMSEVSVLARDRTSAWQGLAISYLARFAARKELLARTGMKQKAIRILAPVVHRSQGSLIFTQTKDSAEAAAELLGREGISSGAVHSGQDAEEREERMFEFAAGSTRALAAPRILDEGVDVPDADFGLVVASNRSRRQMIQRMGRVLRRKKGGRPARFVIMYAIDTVEDPHHTGTMPPFFKESLPWSRQWDEFDLGVAGESVRLLEFLGVTEEQPEWESERAGLIGRAGGMGPVLPPTVEVTATAGDEDGNVRAADGSPRPVSENDDPTVTAPAVDDAVDWDALDLEDRDEILSEVRISDDIVRDYLRQIGRYRLLHGMTEEVALARRIECGLYASHLLATGTRNAAATREELQILEREGAAAFEQMVTGNLRLVVSVVKKVAGHGMEFIDRIQEGNIGLIHAVQKFDYRKGYKLSTYATWWIKQAVTRAVADQGSAIRIPVHVTEKINTVRNWLRVHDLEWDDCASSCPDGISELEISNRDLVRMSRMARPLTSIDSLRDLLDDSVRLSPIDGDGPVIPGAGGDPNAPFAWKAMEVLQYEDPRTARILMLRWGFETGESETLDSIGQVMGVTRERIRQLEKLGIERVKEIVREDAERQLLPENRPTQAVPHSVAPKKKRSKKNSGRTPSSGSARLVSKGRPTSRPRYESKRPEKVNADAVLKELLSVPRPR</sequence>
<accession>K7S7X7</accession>
<feature type="compositionally biased region" description="Basic and acidic residues" evidence="5">
    <location>
        <begin position="1010"/>
        <end position="1021"/>
    </location>
</feature>
<organism evidence="8 9">
    <name type="scientific">Acidipropionibacterium acidipropionici (strain ATCC 4875 / DSM 20272 / JCM 6432 / NBRC 12425 / NCIMB 8070 / 4)</name>
    <name type="common">Propionibacterium acidipropionici</name>
    <dbReference type="NCBI Taxonomy" id="1171373"/>
    <lineage>
        <taxon>Bacteria</taxon>
        <taxon>Bacillati</taxon>
        <taxon>Actinomycetota</taxon>
        <taxon>Actinomycetes</taxon>
        <taxon>Propionibacteriales</taxon>
        <taxon>Propionibacteriaceae</taxon>
        <taxon>Acidipropionibacterium</taxon>
    </lineage>
</organism>
<feature type="domain" description="Helicase ATP-binding" evidence="6">
    <location>
        <begin position="158"/>
        <end position="304"/>
    </location>
</feature>
<dbReference type="InterPro" id="IPR000943">
    <property type="entry name" value="RNA_pol_sigma70"/>
</dbReference>
<evidence type="ECO:0000256" key="4">
    <source>
        <dbReference type="ARBA" id="ARBA00023163"/>
    </source>
</evidence>
<dbReference type="PANTHER" id="PTHR30603">
    <property type="entry name" value="RNA POLYMERASE SIGMA FACTOR RPO"/>
    <property type="match status" value="1"/>
</dbReference>
<dbReference type="GO" id="GO:0006352">
    <property type="term" value="P:DNA-templated transcription initiation"/>
    <property type="evidence" value="ECO:0007669"/>
    <property type="project" value="InterPro"/>
</dbReference>
<evidence type="ECO:0000259" key="6">
    <source>
        <dbReference type="PROSITE" id="PS51192"/>
    </source>
</evidence>
<evidence type="ECO:0000313" key="9">
    <source>
        <dbReference type="Proteomes" id="UP000000214"/>
    </source>
</evidence>
<name>K7S7X7_ACIA4</name>
<reference evidence="8 9" key="1">
    <citation type="journal article" date="2012" name="BMC Genomics">
        <title>The genome sequence of Propionibacterium acidipropionici provides insights into its biotechnological and industrial potential.</title>
        <authorList>
            <person name="Parizzi L.P."/>
            <person name="Grassi M.C."/>
            <person name="Llerena L.A."/>
            <person name="Carazzolle M.F."/>
            <person name="Queiroz V.L."/>
            <person name="Lunardi I."/>
            <person name="Zeidler A.F."/>
            <person name="Teixeira P.J."/>
            <person name="Mieczkowski P."/>
            <person name="Rincones J."/>
            <person name="Pereira G.A."/>
        </authorList>
    </citation>
    <scope>NUCLEOTIDE SEQUENCE [LARGE SCALE GENOMIC DNA]</scope>
    <source>
        <strain evidence="9">ATCC 4875 / DSM 20272 / JCM 6432 / NBRC 12425 / NCIMB 8070</strain>
    </source>
</reference>
<dbReference type="Pfam" id="PF00271">
    <property type="entry name" value="Helicase_C"/>
    <property type="match status" value="1"/>
</dbReference>
<evidence type="ECO:0000256" key="1">
    <source>
        <dbReference type="ARBA" id="ARBA00023015"/>
    </source>
</evidence>
<dbReference type="InterPro" id="IPR007627">
    <property type="entry name" value="RNA_pol_sigma70_r2"/>
</dbReference>
<dbReference type="InterPro" id="IPR050239">
    <property type="entry name" value="Sigma-70_RNA_pol_init_factors"/>
</dbReference>
<dbReference type="InterPro" id="IPR027417">
    <property type="entry name" value="P-loop_NTPase"/>
</dbReference>
<dbReference type="Pfam" id="PF04545">
    <property type="entry name" value="Sigma70_r4"/>
    <property type="match status" value="1"/>
</dbReference>
<dbReference type="SUPFAM" id="SSF52540">
    <property type="entry name" value="P-loop containing nucleoside triphosphate hydrolases"/>
    <property type="match status" value="1"/>
</dbReference>
<dbReference type="PRINTS" id="PR00046">
    <property type="entry name" value="SIGMA70FCT"/>
</dbReference>
<feature type="region of interest" description="Disordered" evidence="5">
    <location>
        <begin position="1"/>
        <end position="58"/>
    </location>
</feature>
<evidence type="ECO:0000259" key="7">
    <source>
        <dbReference type="PROSITE" id="PS51194"/>
    </source>
</evidence>
<gene>
    <name evidence="8" type="ordered locus">PACID_29420</name>
</gene>
<dbReference type="STRING" id="1171373.PACID_29420"/>